<evidence type="ECO:0000256" key="4">
    <source>
        <dbReference type="SAM" id="MobiDB-lite"/>
    </source>
</evidence>
<dbReference type="InterPro" id="IPR051310">
    <property type="entry name" value="MCP_chemotaxis"/>
</dbReference>
<dbReference type="PRINTS" id="PR00260">
    <property type="entry name" value="CHEMTRNSDUCR"/>
</dbReference>
<dbReference type="EMBL" id="JAVLSJ010000003">
    <property type="protein sequence ID" value="MDR9848176.1"/>
    <property type="molecule type" value="Genomic_DNA"/>
</dbReference>
<dbReference type="InterPro" id="IPR047347">
    <property type="entry name" value="YvaQ-like_sensor"/>
</dbReference>
<accession>A0ABU2EJ51</accession>
<dbReference type="InterPro" id="IPR004089">
    <property type="entry name" value="MCPsignal_dom"/>
</dbReference>
<keyword evidence="5" id="KW-0472">Membrane</keyword>
<dbReference type="InterPro" id="IPR003660">
    <property type="entry name" value="HAMP_dom"/>
</dbReference>
<feature type="region of interest" description="Disordered" evidence="4">
    <location>
        <begin position="528"/>
        <end position="581"/>
    </location>
</feature>
<keyword evidence="1" id="KW-0488">Methylation</keyword>
<dbReference type="PROSITE" id="PS50111">
    <property type="entry name" value="CHEMOTAXIS_TRANSDUC_2"/>
    <property type="match status" value="1"/>
</dbReference>
<comment type="caution">
    <text evidence="8">The sequence shown here is derived from an EMBL/GenBank/DDBJ whole genome shotgun (WGS) entry which is preliminary data.</text>
</comment>
<comment type="similarity">
    <text evidence="2">Belongs to the methyl-accepting chemotaxis (MCP) protein family.</text>
</comment>
<dbReference type="SMART" id="SM00283">
    <property type="entry name" value="MA"/>
    <property type="match status" value="1"/>
</dbReference>
<evidence type="ECO:0000256" key="5">
    <source>
        <dbReference type="SAM" id="Phobius"/>
    </source>
</evidence>
<dbReference type="Pfam" id="PF12729">
    <property type="entry name" value="4HB_MCP_1"/>
    <property type="match status" value="1"/>
</dbReference>
<feature type="domain" description="Methyl-accepting transducer" evidence="6">
    <location>
        <begin position="270"/>
        <end position="499"/>
    </location>
</feature>
<dbReference type="SMART" id="SM00304">
    <property type="entry name" value="HAMP"/>
    <property type="match status" value="1"/>
</dbReference>
<keyword evidence="9" id="KW-1185">Reference proteome</keyword>
<name>A0ABU2EJ51_9BURK</name>
<reference evidence="8" key="1">
    <citation type="submission" date="2023-09" db="EMBL/GenBank/DDBJ databases">
        <title>Description of first Herbaspirillum huttiense subsp. nephrolepsisexaltata and Herbaspirillum huttiense subsp. lycopersicon.</title>
        <authorList>
            <person name="Poudel M."/>
            <person name="Sharma A."/>
            <person name="Goss E."/>
            <person name="Tapia J.H."/>
            <person name="Harmon C.M."/>
            <person name="Jones J.B."/>
        </authorList>
    </citation>
    <scope>NUCLEOTIDE SEQUENCE</scope>
    <source>
        <strain evidence="8">SE1</strain>
    </source>
</reference>
<keyword evidence="3" id="KW-0807">Transducer</keyword>
<evidence type="ECO:0000256" key="3">
    <source>
        <dbReference type="PROSITE-ProRule" id="PRU00284"/>
    </source>
</evidence>
<evidence type="ECO:0000259" key="6">
    <source>
        <dbReference type="PROSITE" id="PS50111"/>
    </source>
</evidence>
<dbReference type="Pfam" id="PF00672">
    <property type="entry name" value="HAMP"/>
    <property type="match status" value="1"/>
</dbReference>
<dbReference type="InterPro" id="IPR004090">
    <property type="entry name" value="Chemotax_Me-accpt_rcpt"/>
</dbReference>
<keyword evidence="5" id="KW-1133">Transmembrane helix</keyword>
<evidence type="ECO:0000313" key="8">
    <source>
        <dbReference type="EMBL" id="MDR9848176.1"/>
    </source>
</evidence>
<keyword evidence="5" id="KW-0812">Transmembrane</keyword>
<dbReference type="RefSeq" id="WP_310839819.1">
    <property type="nucleotide sequence ID" value="NZ_JAVLSJ010000003.1"/>
</dbReference>
<protein>
    <submittedName>
        <fullName evidence="8">Methyl-accepting chemotaxis protein</fullName>
    </submittedName>
</protein>
<dbReference type="PROSITE" id="PS50885">
    <property type="entry name" value="HAMP"/>
    <property type="match status" value="1"/>
</dbReference>
<dbReference type="CDD" id="cd11386">
    <property type="entry name" value="MCP_signal"/>
    <property type="match status" value="1"/>
</dbReference>
<dbReference type="PANTHER" id="PTHR43531">
    <property type="entry name" value="PROTEIN ICFG"/>
    <property type="match status" value="1"/>
</dbReference>
<evidence type="ECO:0000259" key="7">
    <source>
        <dbReference type="PROSITE" id="PS50885"/>
    </source>
</evidence>
<proteinExistence type="inferred from homology"/>
<feature type="compositionally biased region" description="Low complexity" evidence="4">
    <location>
        <begin position="548"/>
        <end position="573"/>
    </location>
</feature>
<dbReference type="CDD" id="cd06225">
    <property type="entry name" value="HAMP"/>
    <property type="match status" value="1"/>
</dbReference>
<feature type="transmembrane region" description="Helical" evidence="5">
    <location>
        <begin position="191"/>
        <end position="212"/>
    </location>
</feature>
<sequence length="581" mass="62024">MNWFYDLRIARKLLLTFATILLLTGVLGVFSIVQLSRVNDASTEIATNSLPSVRYPLEAKVALARIRTVQLQHLLPGNEANVEANEKIIGDMLAGLNKALDKYEPLVNMPDERTYFTAIKSDLAVFTKQHQELAKLVRGQQTDAARELLMKQITPVYLRLFENMDKAVAINIDASEKTDHDAQVRYENSRLLIGVLLAACIGLGLLLATWVARIVSRPLQEAMHVAERVAEGDLTVHIQPAGRDETGRLMGSLKAMNDSLLRIVTQVREGTDTINTASREIASGNLDLSSRTEQQASSLEETASAMEEITSTVKQNADNARQANQLAHSASDVATQGGSVVSQVVDTMGAINASSRKIVDIISVIDGIAFQTNILALNAAVEAARAGEQGRGFAVVASEVRSLAQRSAAAAKEIKTLIDDSVAKVDTGSRLVEQAGSTMTEVVASVRRVTDIVSEITAASSEQSNGIEQVNLAITQMDEVTQQNAALVEQAAAAAGSLQEQAGRLSELVSVFKLERAHAAAQAAPVAARSAALSPKPQPRPQPKPAVRKAAAAPALPAAPAPKAGKSAKTPSAEEGDWEQF</sequence>
<dbReference type="Gene3D" id="1.10.287.950">
    <property type="entry name" value="Methyl-accepting chemotaxis protein"/>
    <property type="match status" value="1"/>
</dbReference>
<organism evidence="8 9">
    <name type="scientific">Herbaspirillum huttiense subsp. lycopersici</name>
    <dbReference type="NCBI Taxonomy" id="3074428"/>
    <lineage>
        <taxon>Bacteria</taxon>
        <taxon>Pseudomonadati</taxon>
        <taxon>Pseudomonadota</taxon>
        <taxon>Betaproteobacteria</taxon>
        <taxon>Burkholderiales</taxon>
        <taxon>Oxalobacteraceae</taxon>
        <taxon>Herbaspirillum</taxon>
    </lineage>
</organism>
<dbReference type="InterPro" id="IPR024478">
    <property type="entry name" value="HlyB_4HB_MCP"/>
</dbReference>
<evidence type="ECO:0000256" key="1">
    <source>
        <dbReference type="ARBA" id="ARBA00022481"/>
    </source>
</evidence>
<dbReference type="SUPFAM" id="SSF58104">
    <property type="entry name" value="Methyl-accepting chemotaxis protein (MCP) signaling domain"/>
    <property type="match status" value="1"/>
</dbReference>
<dbReference type="Proteomes" id="UP001246576">
    <property type="component" value="Unassembled WGS sequence"/>
</dbReference>
<evidence type="ECO:0000256" key="2">
    <source>
        <dbReference type="ARBA" id="ARBA00029447"/>
    </source>
</evidence>
<dbReference type="Pfam" id="PF00015">
    <property type="entry name" value="MCPsignal"/>
    <property type="match status" value="1"/>
</dbReference>
<feature type="domain" description="HAMP" evidence="7">
    <location>
        <begin position="213"/>
        <end position="265"/>
    </location>
</feature>
<gene>
    <name evidence="8" type="ORF">RI048_08130</name>
</gene>
<dbReference type="CDD" id="cd19411">
    <property type="entry name" value="MCP2201-like_sensor"/>
    <property type="match status" value="1"/>
</dbReference>
<dbReference type="PANTHER" id="PTHR43531:SF14">
    <property type="entry name" value="METHYL-ACCEPTING CHEMOTAXIS PROTEIN I-RELATED"/>
    <property type="match status" value="1"/>
</dbReference>
<evidence type="ECO:0000313" key="9">
    <source>
        <dbReference type="Proteomes" id="UP001246576"/>
    </source>
</evidence>